<dbReference type="InterPro" id="IPR011006">
    <property type="entry name" value="CheY-like_superfamily"/>
</dbReference>
<dbReference type="EMBL" id="CP094326">
    <property type="protein sequence ID" value="UNY98292.1"/>
    <property type="molecule type" value="Genomic_DNA"/>
</dbReference>
<evidence type="ECO:0000256" key="1">
    <source>
        <dbReference type="ARBA" id="ARBA00023125"/>
    </source>
</evidence>
<dbReference type="SMART" id="SM00448">
    <property type="entry name" value="REC"/>
    <property type="match status" value="1"/>
</dbReference>
<gene>
    <name evidence="4" type="ORF">MQE36_14515</name>
</gene>
<evidence type="ECO:0000256" key="2">
    <source>
        <dbReference type="PROSITE-ProRule" id="PRU00169"/>
    </source>
</evidence>
<name>A0ABY3YKD9_9FLAO</name>
<dbReference type="InterPro" id="IPR001789">
    <property type="entry name" value="Sig_transdc_resp-reg_receiver"/>
</dbReference>
<evidence type="ECO:0000259" key="3">
    <source>
        <dbReference type="PROSITE" id="PS50110"/>
    </source>
</evidence>
<dbReference type="InterPro" id="IPR039420">
    <property type="entry name" value="WalR-like"/>
</dbReference>
<evidence type="ECO:0000313" key="5">
    <source>
        <dbReference type="Proteomes" id="UP000829476"/>
    </source>
</evidence>
<dbReference type="PANTHER" id="PTHR43214:SF44">
    <property type="entry name" value="TWO-COMPONENT RESPONSE REGULATOR"/>
    <property type="match status" value="1"/>
</dbReference>
<proteinExistence type="predicted"/>
<reference evidence="4 5" key="1">
    <citation type="journal article" date="2018" name="Int. J. Syst. Evol. Microbiol.">
        <title>Zhouia spongiae sp. nov., isolated from a marine sponge.</title>
        <authorList>
            <person name="Zhuang L."/>
            <person name="Lin B."/>
            <person name="Qin F."/>
            <person name="Luo L."/>
        </authorList>
    </citation>
    <scope>NUCLEOTIDE SEQUENCE [LARGE SCALE GENOMIC DNA]</scope>
    <source>
        <strain evidence="4 5">HN-Y44</strain>
    </source>
</reference>
<keyword evidence="2" id="KW-0597">Phosphoprotein</keyword>
<feature type="domain" description="Response regulatory" evidence="3">
    <location>
        <begin position="7"/>
        <end position="140"/>
    </location>
</feature>
<accession>A0ABY3YKD9</accession>
<keyword evidence="5" id="KW-1185">Reference proteome</keyword>
<sequence length="227" mass="25837">MGKKTYVVLLIDDHPLIRSSYKEAAKLVTTINEELFFIYEEAGDCDEAMEKVKAISERGIEDCLVFLDISLPASEDKSMVSGEDLGIRIKSQLPASKIIVSTTFNDNYRIHNILKNLNPDGFLVKNDTTPKELLNAIRDVIFDPPYYSKTVLKLLRKKSSEVYLLDETDRKLLYELSLGTLMKELPKILHLSIAGVEKRKRHLKLLFNIESSSDKELLSVAREKGFI</sequence>
<feature type="modified residue" description="4-aspartylphosphate" evidence="2">
    <location>
        <position position="68"/>
    </location>
</feature>
<organism evidence="4 5">
    <name type="scientific">Zhouia spongiae</name>
    <dbReference type="NCBI Taxonomy" id="2202721"/>
    <lineage>
        <taxon>Bacteria</taxon>
        <taxon>Pseudomonadati</taxon>
        <taxon>Bacteroidota</taxon>
        <taxon>Flavobacteriia</taxon>
        <taxon>Flavobacteriales</taxon>
        <taxon>Flavobacteriaceae</taxon>
        <taxon>Zhouia</taxon>
    </lineage>
</organism>
<dbReference type="RefSeq" id="WP_242936699.1">
    <property type="nucleotide sequence ID" value="NZ_CP094326.1"/>
</dbReference>
<dbReference type="SUPFAM" id="SSF52172">
    <property type="entry name" value="CheY-like"/>
    <property type="match status" value="1"/>
</dbReference>
<dbReference type="Proteomes" id="UP000829476">
    <property type="component" value="Chromosome"/>
</dbReference>
<evidence type="ECO:0000313" key="4">
    <source>
        <dbReference type="EMBL" id="UNY98292.1"/>
    </source>
</evidence>
<dbReference type="PANTHER" id="PTHR43214">
    <property type="entry name" value="TWO-COMPONENT RESPONSE REGULATOR"/>
    <property type="match status" value="1"/>
</dbReference>
<protein>
    <submittedName>
        <fullName evidence="4">DNA-binding response regulator</fullName>
    </submittedName>
</protein>
<dbReference type="PROSITE" id="PS50110">
    <property type="entry name" value="RESPONSE_REGULATORY"/>
    <property type="match status" value="1"/>
</dbReference>
<dbReference type="GO" id="GO:0003677">
    <property type="term" value="F:DNA binding"/>
    <property type="evidence" value="ECO:0007669"/>
    <property type="project" value="UniProtKB-KW"/>
</dbReference>
<dbReference type="Gene3D" id="3.40.50.2300">
    <property type="match status" value="1"/>
</dbReference>
<keyword evidence="1 4" id="KW-0238">DNA-binding</keyword>